<dbReference type="EMBL" id="JBIMZQ010000049">
    <property type="protein sequence ID" value="KAL3658988.1"/>
    <property type="molecule type" value="Genomic_DNA"/>
</dbReference>
<evidence type="ECO:0000313" key="2">
    <source>
        <dbReference type="EMBL" id="KAL3658988.1"/>
    </source>
</evidence>
<evidence type="ECO:0000256" key="1">
    <source>
        <dbReference type="SAM" id="MobiDB-lite"/>
    </source>
</evidence>
<evidence type="ECO:0000313" key="3">
    <source>
        <dbReference type="Proteomes" id="UP001632037"/>
    </source>
</evidence>
<sequence>MKSDDSLKTPSDDAGRADSLDGDRALQVVPPNVDYTWPTLKPDANVFQKAAAATGDYIKWHCSSAFAEEAWISEFQLKRYGFGTTEDLTYVEIPMNALTAPECVAVLHTKLFKAGFESQNLIPEGSERCVKWL</sequence>
<gene>
    <name evidence="2" type="ORF">V7S43_015873</name>
</gene>
<dbReference type="AlphaFoldDB" id="A0ABD3EX10"/>
<dbReference type="Proteomes" id="UP001632037">
    <property type="component" value="Unassembled WGS sequence"/>
</dbReference>
<comment type="caution">
    <text evidence="2">The sequence shown here is derived from an EMBL/GenBank/DDBJ whole genome shotgun (WGS) entry which is preliminary data.</text>
</comment>
<proteinExistence type="predicted"/>
<organism evidence="2 3">
    <name type="scientific">Phytophthora oleae</name>
    <dbReference type="NCBI Taxonomy" id="2107226"/>
    <lineage>
        <taxon>Eukaryota</taxon>
        <taxon>Sar</taxon>
        <taxon>Stramenopiles</taxon>
        <taxon>Oomycota</taxon>
        <taxon>Peronosporomycetes</taxon>
        <taxon>Peronosporales</taxon>
        <taxon>Peronosporaceae</taxon>
        <taxon>Phytophthora</taxon>
    </lineage>
</organism>
<feature type="region of interest" description="Disordered" evidence="1">
    <location>
        <begin position="1"/>
        <end position="24"/>
    </location>
</feature>
<accession>A0ABD3EX10</accession>
<reference evidence="2 3" key="1">
    <citation type="submission" date="2024-09" db="EMBL/GenBank/DDBJ databases">
        <title>Genome sequencing and assembly of Phytophthora oleae, isolate VK10A, causative agent of rot of olive drupes.</title>
        <authorList>
            <person name="Conti Taguali S."/>
            <person name="Riolo M."/>
            <person name="La Spada F."/>
            <person name="Cacciola S.O."/>
            <person name="Dionisio G."/>
        </authorList>
    </citation>
    <scope>NUCLEOTIDE SEQUENCE [LARGE SCALE GENOMIC DNA]</scope>
    <source>
        <strain evidence="2 3">VK10A</strain>
    </source>
</reference>
<protein>
    <submittedName>
        <fullName evidence="2">Uncharacterized protein</fullName>
    </submittedName>
</protein>
<name>A0ABD3EX10_9STRA</name>
<keyword evidence="3" id="KW-1185">Reference proteome</keyword>